<dbReference type="InterPro" id="IPR049163">
    <property type="entry name" value="Pif1-like_2B_dom"/>
</dbReference>
<dbReference type="GO" id="GO:0006281">
    <property type="term" value="P:DNA repair"/>
    <property type="evidence" value="ECO:0007669"/>
    <property type="project" value="UniProtKB-UniRule"/>
</dbReference>
<keyword evidence="10 12" id="KW-0413">Isomerase</keyword>
<dbReference type="SUPFAM" id="SSF52540">
    <property type="entry name" value="P-loop containing nucleoside triphosphate hydrolases"/>
    <property type="match status" value="2"/>
</dbReference>
<dbReference type="Gene3D" id="3.40.50.300">
    <property type="entry name" value="P-loop containing nucleotide triphosphate hydrolases"/>
    <property type="match status" value="2"/>
</dbReference>
<dbReference type="AlphaFoldDB" id="A0A4S4MT59"/>
<keyword evidence="9 12" id="KW-0234">DNA repair</keyword>
<dbReference type="InterPro" id="IPR027417">
    <property type="entry name" value="P-loop_NTPase"/>
</dbReference>
<feature type="binding site" evidence="12">
    <location>
        <begin position="86"/>
        <end position="93"/>
    </location>
    <ligand>
        <name>ATP</name>
        <dbReference type="ChEBI" id="CHEBI:30616"/>
    </ligand>
</feature>
<evidence type="ECO:0000256" key="1">
    <source>
        <dbReference type="ARBA" id="ARBA00022741"/>
    </source>
</evidence>
<keyword evidence="3 12" id="KW-0378">Hydrolase</keyword>
<dbReference type="InterPro" id="IPR010285">
    <property type="entry name" value="DNA_helicase_pif1-like_DEAD"/>
</dbReference>
<feature type="DNA-binding region" evidence="12">
    <location>
        <begin position="537"/>
        <end position="556"/>
    </location>
</feature>
<comment type="cofactor">
    <cofactor evidence="12">
        <name>Mg(2+)</name>
        <dbReference type="ChEBI" id="CHEBI:18420"/>
    </cofactor>
</comment>
<dbReference type="InterPro" id="IPR051055">
    <property type="entry name" value="PIF1_helicase"/>
</dbReference>
<feature type="region of interest" description="Disordered" evidence="13">
    <location>
        <begin position="439"/>
        <end position="461"/>
    </location>
</feature>
<dbReference type="SMART" id="SM00382">
    <property type="entry name" value="AAA"/>
    <property type="match status" value="1"/>
</dbReference>
<evidence type="ECO:0000256" key="12">
    <source>
        <dbReference type="HAMAP-Rule" id="MF_03176"/>
    </source>
</evidence>
<dbReference type="PANTHER" id="PTHR47642">
    <property type="entry name" value="ATP-DEPENDENT DNA HELICASE"/>
    <property type="match status" value="1"/>
</dbReference>
<feature type="region of interest" description="Disordered" evidence="13">
    <location>
        <begin position="385"/>
        <end position="416"/>
    </location>
</feature>
<dbReference type="GO" id="GO:0003677">
    <property type="term" value="F:DNA binding"/>
    <property type="evidence" value="ECO:0007669"/>
    <property type="project" value="UniProtKB-KW"/>
</dbReference>
<feature type="region of interest" description="Disordered" evidence="13">
    <location>
        <begin position="1"/>
        <end position="41"/>
    </location>
</feature>
<dbReference type="GO" id="GO:0043139">
    <property type="term" value="F:5'-3' DNA helicase activity"/>
    <property type="evidence" value="ECO:0007669"/>
    <property type="project" value="UniProtKB-UniRule"/>
</dbReference>
<evidence type="ECO:0000256" key="3">
    <source>
        <dbReference type="ARBA" id="ARBA00022801"/>
    </source>
</evidence>
<dbReference type="InterPro" id="IPR003593">
    <property type="entry name" value="AAA+_ATPase"/>
</dbReference>
<dbReference type="EC" id="5.6.2.3" evidence="12"/>
<dbReference type="CDD" id="cd18037">
    <property type="entry name" value="DEXSc_Pif1_like"/>
    <property type="match status" value="1"/>
</dbReference>
<dbReference type="GO" id="GO:0005634">
    <property type="term" value="C:nucleus"/>
    <property type="evidence" value="ECO:0007669"/>
    <property type="project" value="UniProtKB-SubCell"/>
</dbReference>
<evidence type="ECO:0000259" key="14">
    <source>
        <dbReference type="SMART" id="SM00382"/>
    </source>
</evidence>
<keyword evidence="1 12" id="KW-0547">Nucleotide-binding</keyword>
<evidence type="ECO:0000256" key="10">
    <source>
        <dbReference type="ARBA" id="ARBA00023235"/>
    </source>
</evidence>
<sequence>MARSQTSATSITITKKRKSTGDIDEGRPKQAKQPRKTLDTFFAPQLPVSATPDEETGKIEHVSLNEEQIRVLKMVVDEEKNVFFTGSAGTGKSLLLRAIISALRKKHAKKPEVISVTASTGMAASNIGGVTIHSWGAVTPGMHDIEKLISFVKTCRPAHKRWKDTKVLIIDEVSMVDGKLFDTLAQLADRLRKQTNKPFGGIQLIVTGDFFQLPPVTSGGRSPFFAFQSKSWSKCIDHIVILKQVFRQKDTQFVDLLNEMRRGQISVEGKAIFRGLSRPLTFTDDLLPTELFPLRSEVDKSNAARLTSLPGELQIFEARDTGTAAADKRAKLLENMVAPKDLQLKVDAQVMLIKNVDETLVNGSVGKILGFFAFSAAVASIDPSAAQTVKKEVTPSRSSTPSGKPKSSSQESASSTLKLGSMVRNVCVGEDGRTPVAILETEKENADPEKEDKKPSKGKSAKDEELFPLVEFFTHQGKEIVLVVREEFRVEDNEGKPLARRVQVPLVLAWAMSIHKSQGQTIQRVRIDLGKVFEKGQSYVALSRAASLDGLQVVRFDPTKVQAHAEVVKWSKKIEEEQAALAAVEQKDTTSA</sequence>
<dbReference type="PANTHER" id="PTHR47642:SF5">
    <property type="entry name" value="ATP-DEPENDENT DNA HELICASE"/>
    <property type="match status" value="1"/>
</dbReference>
<feature type="compositionally biased region" description="Low complexity" evidence="13">
    <location>
        <begin position="395"/>
        <end position="416"/>
    </location>
</feature>
<keyword evidence="6 12" id="KW-0238">DNA-binding</keyword>
<proteinExistence type="inferred from homology"/>
<dbReference type="Pfam" id="PF21530">
    <property type="entry name" value="Pif1_2B_dom"/>
    <property type="match status" value="1"/>
</dbReference>
<comment type="caution">
    <text evidence="15">The sequence shown here is derived from an EMBL/GenBank/DDBJ whole genome shotgun (WGS) entry which is preliminary data.</text>
</comment>
<evidence type="ECO:0000256" key="6">
    <source>
        <dbReference type="ARBA" id="ARBA00023125"/>
    </source>
</evidence>
<dbReference type="GO" id="GO:0005524">
    <property type="term" value="F:ATP binding"/>
    <property type="evidence" value="ECO:0007669"/>
    <property type="project" value="UniProtKB-UniRule"/>
</dbReference>
<dbReference type="Proteomes" id="UP000308730">
    <property type="component" value="Unassembled WGS sequence"/>
</dbReference>
<dbReference type="GO" id="GO:0016887">
    <property type="term" value="F:ATP hydrolysis activity"/>
    <property type="evidence" value="ECO:0007669"/>
    <property type="project" value="RHEA"/>
</dbReference>
<feature type="compositionally biased region" description="Low complexity" evidence="13">
    <location>
        <begin position="1"/>
        <end position="13"/>
    </location>
</feature>
<dbReference type="OrthoDB" id="432234at2759"/>
<protein>
    <recommendedName>
        <fullName evidence="12">ATP-dependent DNA helicase PIF1</fullName>
        <ecNumber evidence="12">5.6.2.3</ecNumber>
    </recommendedName>
    <alternativeName>
        <fullName evidence="12">DNA 5'-3' helicase PIF1</fullName>
    </alternativeName>
    <alternativeName>
        <fullName evidence="12">DNA repair and recombination helicase PIF1</fullName>
    </alternativeName>
</protein>
<feature type="compositionally biased region" description="Basic and acidic residues" evidence="13">
    <location>
        <begin position="19"/>
        <end position="28"/>
    </location>
</feature>
<evidence type="ECO:0000313" key="16">
    <source>
        <dbReference type="Proteomes" id="UP000308730"/>
    </source>
</evidence>
<comment type="subunit">
    <text evidence="12">Monomer.</text>
</comment>
<comment type="subcellular location">
    <subcellularLocation>
        <location evidence="12">Nucleus</location>
    </subcellularLocation>
    <subcellularLocation>
        <location evidence="12">Mitochondrion</location>
    </subcellularLocation>
</comment>
<keyword evidence="2 12" id="KW-0227">DNA damage</keyword>
<dbReference type="InterPro" id="IPR048293">
    <property type="entry name" value="PIF1_RRM3_pfh1"/>
</dbReference>
<name>A0A4S4MT59_9APHY</name>
<keyword evidence="11 12" id="KW-0539">Nucleus</keyword>
<dbReference type="GO" id="GO:0006310">
    <property type="term" value="P:DNA recombination"/>
    <property type="evidence" value="ECO:0007669"/>
    <property type="project" value="UniProtKB-UniRule"/>
</dbReference>
<evidence type="ECO:0000256" key="4">
    <source>
        <dbReference type="ARBA" id="ARBA00022806"/>
    </source>
</evidence>
<keyword evidence="7 12" id="KW-0496">Mitochondrion</keyword>
<evidence type="ECO:0000256" key="7">
    <source>
        <dbReference type="ARBA" id="ARBA00023128"/>
    </source>
</evidence>
<feature type="domain" description="AAA+ ATPase" evidence="14">
    <location>
        <begin position="78"/>
        <end position="246"/>
    </location>
</feature>
<evidence type="ECO:0000313" key="15">
    <source>
        <dbReference type="EMBL" id="THH29339.1"/>
    </source>
</evidence>
<comment type="similarity">
    <text evidence="12">Belongs to the helicase family. PIF1 subfamily.</text>
</comment>
<evidence type="ECO:0000256" key="2">
    <source>
        <dbReference type="ARBA" id="ARBA00022763"/>
    </source>
</evidence>
<organism evidence="15 16">
    <name type="scientific">Antrodiella citrinella</name>
    <dbReference type="NCBI Taxonomy" id="2447956"/>
    <lineage>
        <taxon>Eukaryota</taxon>
        <taxon>Fungi</taxon>
        <taxon>Dikarya</taxon>
        <taxon>Basidiomycota</taxon>
        <taxon>Agaricomycotina</taxon>
        <taxon>Agaricomycetes</taxon>
        <taxon>Polyporales</taxon>
        <taxon>Steccherinaceae</taxon>
        <taxon>Antrodiella</taxon>
    </lineage>
</organism>
<feature type="compositionally biased region" description="Basic and acidic residues" evidence="13">
    <location>
        <begin position="440"/>
        <end position="461"/>
    </location>
</feature>
<gene>
    <name evidence="12" type="primary">PIF1</name>
    <name evidence="15" type="ORF">EUX98_g4847</name>
</gene>
<accession>A0A4S4MT59</accession>
<dbReference type="GO" id="GO:0000723">
    <property type="term" value="P:telomere maintenance"/>
    <property type="evidence" value="ECO:0007669"/>
    <property type="project" value="InterPro"/>
</dbReference>
<dbReference type="GO" id="GO:0005739">
    <property type="term" value="C:mitochondrion"/>
    <property type="evidence" value="ECO:0007669"/>
    <property type="project" value="UniProtKB-SubCell"/>
</dbReference>
<keyword evidence="8 12" id="KW-0233">DNA recombination</keyword>
<evidence type="ECO:0000256" key="13">
    <source>
        <dbReference type="SAM" id="MobiDB-lite"/>
    </source>
</evidence>
<dbReference type="EMBL" id="SGPM01000128">
    <property type="protein sequence ID" value="THH29339.1"/>
    <property type="molecule type" value="Genomic_DNA"/>
</dbReference>
<dbReference type="HAMAP" id="MF_03176">
    <property type="entry name" value="PIF1"/>
    <property type="match status" value="1"/>
</dbReference>
<dbReference type="Pfam" id="PF05970">
    <property type="entry name" value="PIF1"/>
    <property type="match status" value="1"/>
</dbReference>
<keyword evidence="4 12" id="KW-0347">Helicase</keyword>
<comment type="function">
    <text evidence="12">DNA-dependent ATPase and 5'-3' DNA helicase required for the maintenance of both mitochondrial and nuclear genome stability.</text>
</comment>
<evidence type="ECO:0000256" key="11">
    <source>
        <dbReference type="ARBA" id="ARBA00023242"/>
    </source>
</evidence>
<reference evidence="15 16" key="1">
    <citation type="submission" date="2019-02" db="EMBL/GenBank/DDBJ databases">
        <title>Genome sequencing of the rare red list fungi Antrodiella citrinella (Flaviporus citrinellus).</title>
        <authorList>
            <person name="Buettner E."/>
            <person name="Kellner H."/>
        </authorList>
    </citation>
    <scope>NUCLEOTIDE SEQUENCE [LARGE SCALE GENOMIC DNA]</scope>
    <source>
        <strain evidence="15 16">DSM 108506</strain>
    </source>
</reference>
<evidence type="ECO:0000256" key="8">
    <source>
        <dbReference type="ARBA" id="ARBA00023172"/>
    </source>
</evidence>
<evidence type="ECO:0000256" key="9">
    <source>
        <dbReference type="ARBA" id="ARBA00023204"/>
    </source>
</evidence>
<dbReference type="CDD" id="cd18809">
    <property type="entry name" value="SF1_C_RecD"/>
    <property type="match status" value="1"/>
</dbReference>
<comment type="catalytic activity">
    <reaction evidence="12">
        <text>ATP + H2O = ADP + phosphate + H(+)</text>
        <dbReference type="Rhea" id="RHEA:13065"/>
        <dbReference type="ChEBI" id="CHEBI:15377"/>
        <dbReference type="ChEBI" id="CHEBI:15378"/>
        <dbReference type="ChEBI" id="CHEBI:30616"/>
        <dbReference type="ChEBI" id="CHEBI:43474"/>
        <dbReference type="ChEBI" id="CHEBI:456216"/>
        <dbReference type="EC" id="5.6.2.3"/>
    </reaction>
</comment>
<evidence type="ECO:0000256" key="5">
    <source>
        <dbReference type="ARBA" id="ARBA00022840"/>
    </source>
</evidence>
<keyword evidence="16" id="KW-1185">Reference proteome</keyword>
<keyword evidence="5 12" id="KW-0067">ATP-binding</keyword>